<evidence type="ECO:0000256" key="3">
    <source>
        <dbReference type="ARBA" id="ARBA00022692"/>
    </source>
</evidence>
<evidence type="ECO:0000256" key="5">
    <source>
        <dbReference type="ARBA" id="ARBA00023136"/>
    </source>
</evidence>
<keyword evidence="8" id="KW-1185">Reference proteome</keyword>
<dbReference type="PANTHER" id="PTHR42770:SF16">
    <property type="entry name" value="AMINO ACID PERMEASE"/>
    <property type="match status" value="1"/>
</dbReference>
<evidence type="ECO:0000313" key="7">
    <source>
        <dbReference type="EMBL" id="GHE88865.1"/>
    </source>
</evidence>
<comment type="caution">
    <text evidence="7">The sequence shown here is derived from an EMBL/GenBank/DDBJ whole genome shotgun (WGS) entry which is preliminary data.</text>
</comment>
<feature type="transmembrane region" description="Helical" evidence="6">
    <location>
        <begin position="33"/>
        <end position="59"/>
    </location>
</feature>
<feature type="transmembrane region" description="Helical" evidence="6">
    <location>
        <begin position="214"/>
        <end position="236"/>
    </location>
</feature>
<keyword evidence="5 6" id="KW-0472">Membrane</keyword>
<sequence>MESTPPTKPAVSAASGESVAAPQLEGKLGTGGLLLTVLAFNAPIGIMAGLMPVVIVIGLGPATPFVYLGTMVLMLLFAAGLVAMARHMSQPGAFYSYITHAMGRTAGLGAGFAALATYVILAAGTYVFMGIVMNTISTGLLHGPDLPWWAWTLLAWSVVSALSLFNIDISTKVLGVLLVIEVAIVLVWDLRVFVDGGPQGRGLDLAAGAGNGSWGLALLFAIACMTGFESVQVFRSETRDPDRTVPRATYLVIIILAGFYALNSWAYLTGFGVEGTLEASAAPAESFFGSLQQYVGTVARDAANVLVVTSLFAAILAIQNIAARYTFTLARDGVLPSPLAQVHPRRHAPARAAAVLAGVVTAVDLVLAIVRVNEATWYVALQGLGLWGLIALMAWTAVSIIVFFRKNKNLESSVFKTIIAPAIATVGFVVVLFLATKNTDLLMGGDGTVGRWCIAAICVIALGGMAYARWLRSAKPEAWTRIGAPEDIH</sequence>
<reference evidence="8" key="1">
    <citation type="journal article" date="2019" name="Int. J. Syst. Evol. Microbiol.">
        <title>The Global Catalogue of Microorganisms (GCM) 10K type strain sequencing project: providing services to taxonomists for standard genome sequencing and annotation.</title>
        <authorList>
            <consortium name="The Broad Institute Genomics Platform"/>
            <consortium name="The Broad Institute Genome Sequencing Center for Infectious Disease"/>
            <person name="Wu L."/>
            <person name="Ma J."/>
        </authorList>
    </citation>
    <scope>NUCLEOTIDE SEQUENCE [LARGE SCALE GENOMIC DNA]</scope>
    <source>
        <strain evidence="8">CGMCC 4.7677</strain>
    </source>
</reference>
<feature type="transmembrane region" description="Helical" evidence="6">
    <location>
        <begin position="448"/>
        <end position="468"/>
    </location>
</feature>
<dbReference type="EMBL" id="BNAU01000002">
    <property type="protein sequence ID" value="GHE88865.1"/>
    <property type="molecule type" value="Genomic_DNA"/>
</dbReference>
<dbReference type="RefSeq" id="WP_191244329.1">
    <property type="nucleotide sequence ID" value="NZ_BNAU01000002.1"/>
</dbReference>
<proteinExistence type="predicted"/>
<feature type="transmembrane region" description="Helical" evidence="6">
    <location>
        <begin position="106"/>
        <end position="128"/>
    </location>
</feature>
<feature type="transmembrane region" description="Helical" evidence="6">
    <location>
        <begin position="174"/>
        <end position="194"/>
    </location>
</feature>
<evidence type="ECO:0000313" key="8">
    <source>
        <dbReference type="Proteomes" id="UP000605897"/>
    </source>
</evidence>
<comment type="subcellular location">
    <subcellularLocation>
        <location evidence="1">Cell membrane</location>
        <topology evidence="1">Multi-pass membrane protein</topology>
    </subcellularLocation>
</comment>
<feature type="transmembrane region" description="Helical" evidence="6">
    <location>
        <begin position="302"/>
        <end position="322"/>
    </location>
</feature>
<feature type="transmembrane region" description="Helical" evidence="6">
    <location>
        <begin position="384"/>
        <end position="405"/>
    </location>
</feature>
<dbReference type="InterPro" id="IPR002293">
    <property type="entry name" value="AA/rel_permease1"/>
</dbReference>
<gene>
    <name evidence="7" type="ORF">GCM10017786_21110</name>
</gene>
<dbReference type="PANTHER" id="PTHR42770">
    <property type="entry name" value="AMINO ACID TRANSPORTER-RELATED"/>
    <property type="match status" value="1"/>
</dbReference>
<keyword evidence="2" id="KW-1003">Cell membrane</keyword>
<feature type="transmembrane region" description="Helical" evidence="6">
    <location>
        <begin position="65"/>
        <end position="85"/>
    </location>
</feature>
<protein>
    <submittedName>
        <fullName evidence="7">Amino acid transporter</fullName>
    </submittedName>
</protein>
<keyword evidence="3 6" id="KW-0812">Transmembrane</keyword>
<keyword evidence="4 6" id="KW-1133">Transmembrane helix</keyword>
<evidence type="ECO:0000256" key="1">
    <source>
        <dbReference type="ARBA" id="ARBA00004651"/>
    </source>
</evidence>
<dbReference type="Pfam" id="PF13520">
    <property type="entry name" value="AA_permease_2"/>
    <property type="match status" value="1"/>
</dbReference>
<dbReference type="Gene3D" id="1.20.1740.10">
    <property type="entry name" value="Amino acid/polyamine transporter I"/>
    <property type="match status" value="1"/>
</dbReference>
<accession>A0ABQ3IQR1</accession>
<name>A0ABQ3IQR1_9PSEU</name>
<dbReference type="InterPro" id="IPR050367">
    <property type="entry name" value="APC_superfamily"/>
</dbReference>
<dbReference type="Proteomes" id="UP000605897">
    <property type="component" value="Unassembled WGS sequence"/>
</dbReference>
<feature type="transmembrane region" description="Helical" evidence="6">
    <location>
        <begin position="417"/>
        <end position="436"/>
    </location>
</feature>
<organism evidence="7 8">
    <name type="scientific">Amycolatopsis deserti</name>
    <dbReference type="NCBI Taxonomy" id="185696"/>
    <lineage>
        <taxon>Bacteria</taxon>
        <taxon>Bacillati</taxon>
        <taxon>Actinomycetota</taxon>
        <taxon>Actinomycetes</taxon>
        <taxon>Pseudonocardiales</taxon>
        <taxon>Pseudonocardiaceae</taxon>
        <taxon>Amycolatopsis</taxon>
    </lineage>
</organism>
<feature type="transmembrane region" description="Helical" evidence="6">
    <location>
        <begin position="148"/>
        <end position="167"/>
    </location>
</feature>
<feature type="transmembrane region" description="Helical" evidence="6">
    <location>
        <begin position="248"/>
        <end position="268"/>
    </location>
</feature>
<dbReference type="PIRSF" id="PIRSF006060">
    <property type="entry name" value="AA_transporter"/>
    <property type="match status" value="1"/>
</dbReference>
<evidence type="ECO:0000256" key="2">
    <source>
        <dbReference type="ARBA" id="ARBA00022475"/>
    </source>
</evidence>
<feature type="transmembrane region" description="Helical" evidence="6">
    <location>
        <begin position="352"/>
        <end position="372"/>
    </location>
</feature>
<evidence type="ECO:0000256" key="4">
    <source>
        <dbReference type="ARBA" id="ARBA00022989"/>
    </source>
</evidence>
<evidence type="ECO:0000256" key="6">
    <source>
        <dbReference type="SAM" id="Phobius"/>
    </source>
</evidence>